<proteinExistence type="predicted"/>
<evidence type="ECO:0000259" key="2">
    <source>
        <dbReference type="Pfam" id="PF13193"/>
    </source>
</evidence>
<name>A0AAD1H6B5_9MYCO</name>
<dbReference type="PANTHER" id="PTHR24096:SF323">
    <property type="entry name" value="BLR3536 PROTEIN"/>
    <property type="match status" value="1"/>
</dbReference>
<dbReference type="Gene3D" id="3.40.50.12780">
    <property type="entry name" value="N-terminal domain of ligase-like"/>
    <property type="match status" value="1"/>
</dbReference>
<dbReference type="InterPro" id="IPR042099">
    <property type="entry name" value="ANL_N_sf"/>
</dbReference>
<evidence type="ECO:0000313" key="4">
    <source>
        <dbReference type="Proteomes" id="UP000466681"/>
    </source>
</evidence>
<evidence type="ECO:0000313" key="3">
    <source>
        <dbReference type="EMBL" id="BBW99667.1"/>
    </source>
</evidence>
<protein>
    <submittedName>
        <fullName evidence="3">Acyl-CoA ligase</fullName>
    </submittedName>
</protein>
<reference evidence="3 4" key="1">
    <citation type="journal article" date="2019" name="Emerg. Microbes Infect.">
        <title>Comprehensive subspecies identification of 175 nontuberculous mycobacteria species based on 7547 genomic profiles.</title>
        <authorList>
            <person name="Matsumoto Y."/>
            <person name="Kinjo T."/>
            <person name="Motooka D."/>
            <person name="Nabeya D."/>
            <person name="Jung N."/>
            <person name="Uechi K."/>
            <person name="Horii T."/>
            <person name="Iida T."/>
            <person name="Fujita J."/>
            <person name="Nakamura S."/>
        </authorList>
    </citation>
    <scope>NUCLEOTIDE SEQUENCE [LARGE SCALE GENOMIC DNA]</scope>
    <source>
        <strain evidence="3 4">JCM 6375</strain>
    </source>
</reference>
<dbReference type="InterPro" id="IPR025110">
    <property type="entry name" value="AMP-bd_C"/>
</dbReference>
<dbReference type="Proteomes" id="UP000466681">
    <property type="component" value="Chromosome"/>
</dbReference>
<dbReference type="InterPro" id="IPR045851">
    <property type="entry name" value="AMP-bd_C_sf"/>
</dbReference>
<dbReference type="InterPro" id="IPR020845">
    <property type="entry name" value="AMP-binding_CS"/>
</dbReference>
<dbReference type="GO" id="GO:0016405">
    <property type="term" value="F:CoA-ligase activity"/>
    <property type="evidence" value="ECO:0007669"/>
    <property type="project" value="TreeGrafter"/>
</dbReference>
<keyword evidence="3" id="KW-0436">Ligase</keyword>
<dbReference type="PANTHER" id="PTHR24096">
    <property type="entry name" value="LONG-CHAIN-FATTY-ACID--COA LIGASE"/>
    <property type="match status" value="1"/>
</dbReference>
<gene>
    <name evidence="3" type="ORF">MMOR_06040</name>
</gene>
<keyword evidence="4" id="KW-1185">Reference proteome</keyword>
<dbReference type="Gene3D" id="3.30.300.30">
    <property type="match status" value="1"/>
</dbReference>
<dbReference type="PROSITE" id="PS00455">
    <property type="entry name" value="AMP_BINDING"/>
    <property type="match status" value="1"/>
</dbReference>
<accession>A0AAD1H6B5</accession>
<sequence length="512" mass="55993">MFPGTHASTRPDHPAIVMAGSGAVTTYAELEQRSAAVASALYDMGLRRGDVIALLSDNSAAALEVYWAAIRSGLYITAVNWHLAPEEAAYIVNDSGAQVLFASAGISHLAAELVPLTPAVRKRYAFGGPVAGHDSYVELLDRDRPPLPGQPRGAEMLYSSGTTGRPKGIKPRLLDIEVDQPGDPLIGMLEHAFGITLDDVYLSPAPIYHTAPLKWCGGVLALGATVVLMERFDATEALATIERYRVTVTQMVPTMFIRMLQLPDDERERYDVSSLRLAVHAAAPCPPDVKDAMISWWGPVLVEYYGATEQHGTTVITTPEWQQKRGSVGRAALGVLHICDDDGAELPTGEIGTVYFERDVTPFEYHNDPAKTAESRHPQHSNWSTVGDVGYVDEDGYLFLTDRKAFMIISGGVNIYPQEIENLLALHPCIADVAVIGLPHPEMGEQVKAVVQLRDGITGSDELEQEIIDYVRQRIAHYKAPRSVDFTEELPRTPTGKLAKRLLINSYLEVSK</sequence>
<feature type="domain" description="AMP-binding enzyme C-terminal" evidence="2">
    <location>
        <begin position="419"/>
        <end position="497"/>
    </location>
</feature>
<dbReference type="AlphaFoldDB" id="A0AAD1H6B5"/>
<dbReference type="KEGG" id="mmor:MMOR_06040"/>
<dbReference type="Pfam" id="PF13193">
    <property type="entry name" value="AMP-binding_C"/>
    <property type="match status" value="1"/>
</dbReference>
<dbReference type="EMBL" id="AP022560">
    <property type="protein sequence ID" value="BBW99667.1"/>
    <property type="molecule type" value="Genomic_DNA"/>
</dbReference>
<evidence type="ECO:0000259" key="1">
    <source>
        <dbReference type="Pfam" id="PF00501"/>
    </source>
</evidence>
<dbReference type="RefSeq" id="WP_083155887.1">
    <property type="nucleotide sequence ID" value="NZ_AP022560.1"/>
</dbReference>
<dbReference type="SUPFAM" id="SSF56801">
    <property type="entry name" value="Acetyl-CoA synthetase-like"/>
    <property type="match status" value="1"/>
</dbReference>
<dbReference type="Pfam" id="PF00501">
    <property type="entry name" value="AMP-binding"/>
    <property type="match status" value="1"/>
</dbReference>
<feature type="domain" description="AMP-dependent synthetase/ligase" evidence="1">
    <location>
        <begin position="6"/>
        <end position="357"/>
    </location>
</feature>
<dbReference type="InterPro" id="IPR000873">
    <property type="entry name" value="AMP-dep_synth/lig_dom"/>
</dbReference>
<organism evidence="3 4">
    <name type="scientific">Mycolicibacterium moriokaense</name>
    <dbReference type="NCBI Taxonomy" id="39691"/>
    <lineage>
        <taxon>Bacteria</taxon>
        <taxon>Bacillati</taxon>
        <taxon>Actinomycetota</taxon>
        <taxon>Actinomycetes</taxon>
        <taxon>Mycobacteriales</taxon>
        <taxon>Mycobacteriaceae</taxon>
        <taxon>Mycolicibacterium</taxon>
    </lineage>
</organism>